<evidence type="ECO:0000313" key="4">
    <source>
        <dbReference type="Proteomes" id="UP000598146"/>
    </source>
</evidence>
<evidence type="ECO:0000256" key="2">
    <source>
        <dbReference type="SAM" id="Phobius"/>
    </source>
</evidence>
<evidence type="ECO:0000256" key="1">
    <source>
        <dbReference type="SAM" id="MobiDB-lite"/>
    </source>
</evidence>
<dbReference type="EMBL" id="JADQTO010000042">
    <property type="protein sequence ID" value="MBG0568675.1"/>
    <property type="molecule type" value="Genomic_DNA"/>
</dbReference>
<feature type="transmembrane region" description="Helical" evidence="2">
    <location>
        <begin position="9"/>
        <end position="27"/>
    </location>
</feature>
<keyword evidence="2" id="KW-1133">Transmembrane helix</keyword>
<name>A0A931CPG7_9ACTN</name>
<feature type="transmembrane region" description="Helical" evidence="2">
    <location>
        <begin position="72"/>
        <end position="91"/>
    </location>
</feature>
<comment type="caution">
    <text evidence="3">The sequence shown here is derived from an EMBL/GenBank/DDBJ whole genome shotgun (WGS) entry which is preliminary data.</text>
</comment>
<feature type="transmembrane region" description="Helical" evidence="2">
    <location>
        <begin position="39"/>
        <end position="60"/>
    </location>
</feature>
<dbReference type="AlphaFoldDB" id="A0A931CPG7"/>
<keyword evidence="2" id="KW-0472">Membrane</keyword>
<sequence length="167" mass="18520">MRSRSENSMFVLMVILLGSPAVWYFVGRLEGATIIGTDQWRNGLMAGGIGGGLAAVCWLWRTVRHRNDGVVPWQWITVGLLLVSAIHPHSVNWPNARRGLPTPPVDSAEDVAMIVYAIIALVCSLLVGLIRVITAPDNSTDPSVLKRTRTRPRPAPSKHKKQQQRRR</sequence>
<dbReference type="RefSeq" id="WP_196420445.1">
    <property type="nucleotide sequence ID" value="NZ_JADQTO010000042.1"/>
</dbReference>
<dbReference type="Proteomes" id="UP000598146">
    <property type="component" value="Unassembled WGS sequence"/>
</dbReference>
<feature type="transmembrane region" description="Helical" evidence="2">
    <location>
        <begin position="111"/>
        <end position="133"/>
    </location>
</feature>
<gene>
    <name evidence="3" type="ORF">I4J89_45395</name>
</gene>
<organism evidence="3 4">
    <name type="scientific">Actinoplanes aureus</name>
    <dbReference type="NCBI Taxonomy" id="2792083"/>
    <lineage>
        <taxon>Bacteria</taxon>
        <taxon>Bacillati</taxon>
        <taxon>Actinomycetota</taxon>
        <taxon>Actinomycetes</taxon>
        <taxon>Micromonosporales</taxon>
        <taxon>Micromonosporaceae</taxon>
        <taxon>Actinoplanes</taxon>
    </lineage>
</organism>
<keyword evidence="2" id="KW-0812">Transmembrane</keyword>
<feature type="region of interest" description="Disordered" evidence="1">
    <location>
        <begin position="140"/>
        <end position="167"/>
    </location>
</feature>
<proteinExistence type="predicted"/>
<accession>A0A931CPG7</accession>
<protein>
    <submittedName>
        <fullName evidence="3">Uncharacterized protein</fullName>
    </submittedName>
</protein>
<keyword evidence="4" id="KW-1185">Reference proteome</keyword>
<feature type="compositionally biased region" description="Basic residues" evidence="1">
    <location>
        <begin position="146"/>
        <end position="167"/>
    </location>
</feature>
<reference evidence="3" key="1">
    <citation type="submission" date="2020-11" db="EMBL/GenBank/DDBJ databases">
        <title>Isolation and identification of active actinomycetes.</title>
        <authorList>
            <person name="Sun X."/>
        </authorList>
    </citation>
    <scope>NUCLEOTIDE SEQUENCE</scope>
    <source>
        <strain evidence="3">NEAU-A11</strain>
    </source>
</reference>
<evidence type="ECO:0000313" key="3">
    <source>
        <dbReference type="EMBL" id="MBG0568675.1"/>
    </source>
</evidence>